<feature type="transmembrane region" description="Helical" evidence="1">
    <location>
        <begin position="12"/>
        <end position="29"/>
    </location>
</feature>
<keyword evidence="1" id="KW-1133">Transmembrane helix</keyword>
<keyword evidence="1" id="KW-0472">Membrane</keyword>
<name>A0AAE0IQE7_9PEZI</name>
<accession>A0AAE0IQE7</accession>
<organism evidence="2 3">
    <name type="scientific">Apodospora peruviana</name>
    <dbReference type="NCBI Taxonomy" id="516989"/>
    <lineage>
        <taxon>Eukaryota</taxon>
        <taxon>Fungi</taxon>
        <taxon>Dikarya</taxon>
        <taxon>Ascomycota</taxon>
        <taxon>Pezizomycotina</taxon>
        <taxon>Sordariomycetes</taxon>
        <taxon>Sordariomycetidae</taxon>
        <taxon>Sordariales</taxon>
        <taxon>Lasiosphaeriaceae</taxon>
        <taxon>Apodospora</taxon>
    </lineage>
</organism>
<evidence type="ECO:0000313" key="2">
    <source>
        <dbReference type="EMBL" id="KAK3329145.1"/>
    </source>
</evidence>
<reference evidence="2" key="1">
    <citation type="journal article" date="2023" name="Mol. Phylogenet. Evol.">
        <title>Genome-scale phylogeny and comparative genomics of the fungal order Sordariales.</title>
        <authorList>
            <person name="Hensen N."/>
            <person name="Bonometti L."/>
            <person name="Westerberg I."/>
            <person name="Brannstrom I.O."/>
            <person name="Guillou S."/>
            <person name="Cros-Aarteil S."/>
            <person name="Calhoun S."/>
            <person name="Haridas S."/>
            <person name="Kuo A."/>
            <person name="Mondo S."/>
            <person name="Pangilinan J."/>
            <person name="Riley R."/>
            <person name="LaButti K."/>
            <person name="Andreopoulos B."/>
            <person name="Lipzen A."/>
            <person name="Chen C."/>
            <person name="Yan M."/>
            <person name="Daum C."/>
            <person name="Ng V."/>
            <person name="Clum A."/>
            <person name="Steindorff A."/>
            <person name="Ohm R.A."/>
            <person name="Martin F."/>
            <person name="Silar P."/>
            <person name="Natvig D.O."/>
            <person name="Lalanne C."/>
            <person name="Gautier V."/>
            <person name="Ament-Velasquez S.L."/>
            <person name="Kruys A."/>
            <person name="Hutchinson M.I."/>
            <person name="Powell A.J."/>
            <person name="Barry K."/>
            <person name="Miller A.N."/>
            <person name="Grigoriev I.V."/>
            <person name="Debuchy R."/>
            <person name="Gladieux P."/>
            <person name="Hiltunen Thoren M."/>
            <person name="Johannesson H."/>
        </authorList>
    </citation>
    <scope>NUCLEOTIDE SEQUENCE</scope>
    <source>
        <strain evidence="2">CBS 118394</strain>
    </source>
</reference>
<evidence type="ECO:0000313" key="3">
    <source>
        <dbReference type="Proteomes" id="UP001283341"/>
    </source>
</evidence>
<sequence length="74" mass="8488">MREAVNDRVTTYWMMMTLLFNHGCLGLGVELRNDTVIGYNVITFLSPPLPVVWVGEWAMVYHWSNEIMVVLVSA</sequence>
<proteinExistence type="predicted"/>
<keyword evidence="1" id="KW-0812">Transmembrane</keyword>
<evidence type="ECO:0000256" key="1">
    <source>
        <dbReference type="SAM" id="Phobius"/>
    </source>
</evidence>
<dbReference type="EMBL" id="JAUEDM010000001">
    <property type="protein sequence ID" value="KAK3329145.1"/>
    <property type="molecule type" value="Genomic_DNA"/>
</dbReference>
<feature type="transmembrane region" description="Helical" evidence="1">
    <location>
        <begin position="36"/>
        <end position="55"/>
    </location>
</feature>
<dbReference type="Proteomes" id="UP001283341">
    <property type="component" value="Unassembled WGS sequence"/>
</dbReference>
<reference evidence="2" key="2">
    <citation type="submission" date="2023-06" db="EMBL/GenBank/DDBJ databases">
        <authorList>
            <consortium name="Lawrence Berkeley National Laboratory"/>
            <person name="Haridas S."/>
            <person name="Hensen N."/>
            <person name="Bonometti L."/>
            <person name="Westerberg I."/>
            <person name="Brannstrom I.O."/>
            <person name="Guillou S."/>
            <person name="Cros-Aarteil S."/>
            <person name="Calhoun S."/>
            <person name="Kuo A."/>
            <person name="Mondo S."/>
            <person name="Pangilinan J."/>
            <person name="Riley R."/>
            <person name="Labutti K."/>
            <person name="Andreopoulos B."/>
            <person name="Lipzen A."/>
            <person name="Chen C."/>
            <person name="Yanf M."/>
            <person name="Daum C."/>
            <person name="Ng V."/>
            <person name="Clum A."/>
            <person name="Steindorff A."/>
            <person name="Ohm R."/>
            <person name="Martin F."/>
            <person name="Silar P."/>
            <person name="Natvig D."/>
            <person name="Lalanne C."/>
            <person name="Gautier V."/>
            <person name="Ament-Velasquez S.L."/>
            <person name="Kruys A."/>
            <person name="Hutchinson M.I."/>
            <person name="Powell A.J."/>
            <person name="Barry K."/>
            <person name="Miller A.N."/>
            <person name="Grigoriev I.V."/>
            <person name="Debuchy R."/>
            <person name="Gladieux P."/>
            <person name="Thoren M.H."/>
            <person name="Johannesson H."/>
        </authorList>
    </citation>
    <scope>NUCLEOTIDE SEQUENCE</scope>
    <source>
        <strain evidence="2">CBS 118394</strain>
    </source>
</reference>
<protein>
    <submittedName>
        <fullName evidence="2">Uncharacterized protein</fullName>
    </submittedName>
</protein>
<gene>
    <name evidence="2" type="ORF">B0H66DRAFT_14522</name>
</gene>
<comment type="caution">
    <text evidence="2">The sequence shown here is derived from an EMBL/GenBank/DDBJ whole genome shotgun (WGS) entry which is preliminary data.</text>
</comment>
<dbReference type="AlphaFoldDB" id="A0AAE0IQE7"/>
<keyword evidence="3" id="KW-1185">Reference proteome</keyword>